<accession>A0A810LCD3</accession>
<protein>
    <submittedName>
        <fullName evidence="2">Uncharacterized protein</fullName>
    </submittedName>
</protein>
<sequence>MRTRLFAAVAVPVVLAGAVVATFALRAGEAHHRAAPPAVLVSTGDQLLPSATLTDWVTYADQLVLATVARERRLAPTGEESQAGEGFVPRVIELRIDRVLWSRTGAPAAPASFETDLDGWQFHGTKRTPVRLRGEPMMSVGRQYVLPIVHLDRTKRVSVAGWCALSPDSIFPYRAGVLGRGDVIPSLRAQGRSTPTDARGPFYGRSPARLVAALDATRPDPAASGGMTLPPDERFRRATRASASN</sequence>
<evidence type="ECO:0000313" key="2">
    <source>
        <dbReference type="EMBL" id="BCJ32222.1"/>
    </source>
</evidence>
<feature type="region of interest" description="Disordered" evidence="1">
    <location>
        <begin position="218"/>
        <end position="245"/>
    </location>
</feature>
<keyword evidence="3" id="KW-1185">Reference proteome</keyword>
<dbReference type="OrthoDB" id="3775567at2"/>
<reference evidence="2" key="1">
    <citation type="submission" date="2020-08" db="EMBL/GenBank/DDBJ databases">
        <title>Whole genome shotgun sequence of Actinocatenispora sera NBRC 101916.</title>
        <authorList>
            <person name="Komaki H."/>
            <person name="Tamura T."/>
        </authorList>
    </citation>
    <scope>NUCLEOTIDE SEQUENCE</scope>
    <source>
        <strain evidence="2">NBRC 101916</strain>
    </source>
</reference>
<dbReference type="EMBL" id="AP023354">
    <property type="protein sequence ID" value="BCJ32222.1"/>
    <property type="molecule type" value="Genomic_DNA"/>
</dbReference>
<proteinExistence type="predicted"/>
<gene>
    <name evidence="2" type="ORF">Asera_63300</name>
</gene>
<organism evidence="2 3">
    <name type="scientific">Actinocatenispora sera</name>
    <dbReference type="NCBI Taxonomy" id="390989"/>
    <lineage>
        <taxon>Bacteria</taxon>
        <taxon>Bacillati</taxon>
        <taxon>Actinomycetota</taxon>
        <taxon>Actinomycetes</taxon>
        <taxon>Micromonosporales</taxon>
        <taxon>Micromonosporaceae</taxon>
        <taxon>Actinocatenispora</taxon>
    </lineage>
</organism>
<evidence type="ECO:0000256" key="1">
    <source>
        <dbReference type="SAM" id="MobiDB-lite"/>
    </source>
</evidence>
<dbReference type="AlphaFoldDB" id="A0A810LCD3"/>
<dbReference type="Proteomes" id="UP000680750">
    <property type="component" value="Chromosome"/>
</dbReference>
<dbReference type="RefSeq" id="WP_030447218.1">
    <property type="nucleotide sequence ID" value="NZ_AP023354.1"/>
</dbReference>
<evidence type="ECO:0000313" key="3">
    <source>
        <dbReference type="Proteomes" id="UP000680750"/>
    </source>
</evidence>
<dbReference type="KEGG" id="aser:Asera_63300"/>
<name>A0A810LCD3_9ACTN</name>